<evidence type="ECO:0000313" key="9">
    <source>
        <dbReference type="EMBL" id="HBC37035.1"/>
    </source>
</evidence>
<evidence type="ECO:0000256" key="2">
    <source>
        <dbReference type="ARBA" id="ARBA00007613"/>
    </source>
</evidence>
<dbReference type="PANTHER" id="PTHR30026:SF20">
    <property type="entry name" value="OUTER MEMBRANE PROTEIN TOLC"/>
    <property type="match status" value="1"/>
</dbReference>
<dbReference type="InterPro" id="IPR003423">
    <property type="entry name" value="OMP_efflux"/>
</dbReference>
<keyword evidence="4" id="KW-1134">Transmembrane beta strand</keyword>
<evidence type="ECO:0000313" key="10">
    <source>
        <dbReference type="Proteomes" id="UP000263489"/>
    </source>
</evidence>
<dbReference type="EMBL" id="DNNA01000341">
    <property type="protein sequence ID" value="HBC37035.1"/>
    <property type="molecule type" value="Genomic_DNA"/>
</dbReference>
<sequence>MFIRPLFTKQAILGVLLFSSISGWAQPRLELQSVIETATENDPWLGQSSYKQDALMEESVAEGALPDPRVMIGAANLPLDTFDTGQEPMTQGTIGITQRIPRGDSRRLASAKKEELAGVQPYLRQNRRAQVTETATHLWLDLWKAQESIRLIEQNRGLFEQLADVAEAGYTSATMGSRQQDVIRASLELTRLEDRLTALHTQLASSREALGEWIGSRRAQLSVAENIPPLLLADVSSSWPETSVESVIRHPSVRATDQLIDVQDIDVDLAREAYKPEWSVFAQYGYRDRAPNGQDRADLFSIGIGFDLPIFTGNRQDRRLNASAARLEAEKTDRVLRIRSLQAKARSALARIERLDDRIDLYQQTLLPQMEEQADASLTAYNNDDGDFAEAVRARISELNAEVELIQMMAERAKTLASFRYLTTEASNIPSFSMTDLQD</sequence>
<feature type="coiled-coil region" evidence="8">
    <location>
        <begin position="338"/>
        <end position="365"/>
    </location>
</feature>
<name>A0A352J002_9GAMM</name>
<keyword evidence="6" id="KW-0472">Membrane</keyword>
<evidence type="ECO:0000256" key="4">
    <source>
        <dbReference type="ARBA" id="ARBA00022452"/>
    </source>
</evidence>
<evidence type="ECO:0000256" key="5">
    <source>
        <dbReference type="ARBA" id="ARBA00022692"/>
    </source>
</evidence>
<accession>A0A352J002</accession>
<keyword evidence="7" id="KW-0998">Cell outer membrane</keyword>
<dbReference type="InterPro" id="IPR051906">
    <property type="entry name" value="TolC-like"/>
</dbReference>
<dbReference type="GO" id="GO:0015288">
    <property type="term" value="F:porin activity"/>
    <property type="evidence" value="ECO:0007669"/>
    <property type="project" value="TreeGrafter"/>
</dbReference>
<keyword evidence="3" id="KW-0813">Transport</keyword>
<keyword evidence="5" id="KW-0812">Transmembrane</keyword>
<evidence type="ECO:0000256" key="3">
    <source>
        <dbReference type="ARBA" id="ARBA00022448"/>
    </source>
</evidence>
<dbReference type="SUPFAM" id="SSF56954">
    <property type="entry name" value="Outer membrane efflux proteins (OEP)"/>
    <property type="match status" value="1"/>
</dbReference>
<organism evidence="9 10">
    <name type="scientific">Marinobacter adhaerens</name>
    <dbReference type="NCBI Taxonomy" id="1033846"/>
    <lineage>
        <taxon>Bacteria</taxon>
        <taxon>Pseudomonadati</taxon>
        <taxon>Pseudomonadota</taxon>
        <taxon>Gammaproteobacteria</taxon>
        <taxon>Pseudomonadales</taxon>
        <taxon>Marinobacteraceae</taxon>
        <taxon>Marinobacter</taxon>
    </lineage>
</organism>
<evidence type="ECO:0000256" key="7">
    <source>
        <dbReference type="ARBA" id="ARBA00023237"/>
    </source>
</evidence>
<comment type="similarity">
    <text evidence="2">Belongs to the outer membrane factor (OMF) (TC 1.B.17) family.</text>
</comment>
<evidence type="ECO:0000256" key="1">
    <source>
        <dbReference type="ARBA" id="ARBA00004442"/>
    </source>
</evidence>
<protein>
    <submittedName>
        <fullName evidence="9">TolC family protein</fullName>
    </submittedName>
</protein>
<dbReference type="Proteomes" id="UP000263489">
    <property type="component" value="Unassembled WGS sequence"/>
</dbReference>
<evidence type="ECO:0000256" key="6">
    <source>
        <dbReference type="ARBA" id="ARBA00023136"/>
    </source>
</evidence>
<dbReference type="Gene3D" id="1.20.1600.10">
    <property type="entry name" value="Outer membrane efflux proteins (OEP)"/>
    <property type="match status" value="1"/>
</dbReference>
<reference evidence="9 10" key="1">
    <citation type="journal article" date="2018" name="Nat. Biotechnol.">
        <title>A standardized bacterial taxonomy based on genome phylogeny substantially revises the tree of life.</title>
        <authorList>
            <person name="Parks D.H."/>
            <person name="Chuvochina M."/>
            <person name="Waite D.W."/>
            <person name="Rinke C."/>
            <person name="Skarshewski A."/>
            <person name="Chaumeil P.A."/>
            <person name="Hugenholtz P."/>
        </authorList>
    </citation>
    <scope>NUCLEOTIDE SEQUENCE [LARGE SCALE GENOMIC DNA]</scope>
    <source>
        <strain evidence="9">UBA9380</strain>
    </source>
</reference>
<dbReference type="AlphaFoldDB" id="A0A352J002"/>
<proteinExistence type="inferred from homology"/>
<dbReference type="GO" id="GO:1990281">
    <property type="term" value="C:efflux pump complex"/>
    <property type="evidence" value="ECO:0007669"/>
    <property type="project" value="TreeGrafter"/>
</dbReference>
<dbReference type="GO" id="GO:0015562">
    <property type="term" value="F:efflux transmembrane transporter activity"/>
    <property type="evidence" value="ECO:0007669"/>
    <property type="project" value="InterPro"/>
</dbReference>
<dbReference type="PANTHER" id="PTHR30026">
    <property type="entry name" value="OUTER MEMBRANE PROTEIN TOLC"/>
    <property type="match status" value="1"/>
</dbReference>
<dbReference type="GO" id="GO:0009279">
    <property type="term" value="C:cell outer membrane"/>
    <property type="evidence" value="ECO:0007669"/>
    <property type="project" value="UniProtKB-SubCell"/>
</dbReference>
<comment type="caution">
    <text evidence="9">The sequence shown here is derived from an EMBL/GenBank/DDBJ whole genome shotgun (WGS) entry which is preliminary data.</text>
</comment>
<keyword evidence="8" id="KW-0175">Coiled coil</keyword>
<dbReference type="Pfam" id="PF02321">
    <property type="entry name" value="OEP"/>
    <property type="match status" value="1"/>
</dbReference>
<comment type="subcellular location">
    <subcellularLocation>
        <location evidence="1">Cell outer membrane</location>
    </subcellularLocation>
</comment>
<gene>
    <name evidence="9" type="ORF">DC045_22575</name>
</gene>
<evidence type="ECO:0000256" key="8">
    <source>
        <dbReference type="SAM" id="Coils"/>
    </source>
</evidence>